<evidence type="ECO:0000313" key="2">
    <source>
        <dbReference type="Proteomes" id="UP000799770"/>
    </source>
</evidence>
<organism evidence="1 2">
    <name type="scientific">Lophiotrema nucula</name>
    <dbReference type="NCBI Taxonomy" id="690887"/>
    <lineage>
        <taxon>Eukaryota</taxon>
        <taxon>Fungi</taxon>
        <taxon>Dikarya</taxon>
        <taxon>Ascomycota</taxon>
        <taxon>Pezizomycotina</taxon>
        <taxon>Dothideomycetes</taxon>
        <taxon>Pleosporomycetidae</taxon>
        <taxon>Pleosporales</taxon>
        <taxon>Lophiotremataceae</taxon>
        <taxon>Lophiotrema</taxon>
    </lineage>
</organism>
<dbReference type="AlphaFoldDB" id="A0A6A5YSP0"/>
<accession>A0A6A5YSP0</accession>
<dbReference type="OrthoDB" id="3762936at2759"/>
<evidence type="ECO:0000313" key="1">
    <source>
        <dbReference type="EMBL" id="KAF2109487.1"/>
    </source>
</evidence>
<reference evidence="1" key="1">
    <citation type="journal article" date="2020" name="Stud. Mycol.">
        <title>101 Dothideomycetes genomes: a test case for predicting lifestyles and emergence of pathogens.</title>
        <authorList>
            <person name="Haridas S."/>
            <person name="Albert R."/>
            <person name="Binder M."/>
            <person name="Bloem J."/>
            <person name="Labutti K."/>
            <person name="Salamov A."/>
            <person name="Andreopoulos B."/>
            <person name="Baker S."/>
            <person name="Barry K."/>
            <person name="Bills G."/>
            <person name="Bluhm B."/>
            <person name="Cannon C."/>
            <person name="Castanera R."/>
            <person name="Culley D."/>
            <person name="Daum C."/>
            <person name="Ezra D."/>
            <person name="Gonzalez J."/>
            <person name="Henrissat B."/>
            <person name="Kuo A."/>
            <person name="Liang C."/>
            <person name="Lipzen A."/>
            <person name="Lutzoni F."/>
            <person name="Magnuson J."/>
            <person name="Mondo S."/>
            <person name="Nolan M."/>
            <person name="Ohm R."/>
            <person name="Pangilinan J."/>
            <person name="Park H.-J."/>
            <person name="Ramirez L."/>
            <person name="Alfaro M."/>
            <person name="Sun H."/>
            <person name="Tritt A."/>
            <person name="Yoshinaga Y."/>
            <person name="Zwiers L.-H."/>
            <person name="Turgeon B."/>
            <person name="Goodwin S."/>
            <person name="Spatafora J."/>
            <person name="Crous P."/>
            <person name="Grigoriev I."/>
        </authorList>
    </citation>
    <scope>NUCLEOTIDE SEQUENCE</scope>
    <source>
        <strain evidence="1">CBS 627.86</strain>
    </source>
</reference>
<dbReference type="EMBL" id="ML977342">
    <property type="protein sequence ID" value="KAF2109487.1"/>
    <property type="molecule type" value="Genomic_DNA"/>
</dbReference>
<protein>
    <submittedName>
        <fullName evidence="1">Uncharacterized protein</fullName>
    </submittedName>
</protein>
<name>A0A6A5YSP0_9PLEO</name>
<dbReference type="Proteomes" id="UP000799770">
    <property type="component" value="Unassembled WGS sequence"/>
</dbReference>
<keyword evidence="2" id="KW-1185">Reference proteome</keyword>
<sequence length="372" mass="42067">MTSPPTPSNSVPTLVTLPKELLLQTIECLPVRFIRNLALTFNKRITTTCLAVLEAFEFRRRSHKQRMVSRFGTLQYPYHDFPETTDTGCYSASLCRRMFSPSPEAGGLKPSRALGRLGDLDYLDLDGDLDWLQPVDKITAEIREMRFIDPQQSSIAVSEQEMRDLQSTAGKVHVHLPPAFVNFFTRQDLLDHMPGNDTDDLRFVISGGLRLVPKIVDGGLGGCILQFCRKEEESFWSLYIEPGPKGAHCVLNIPAHASDFPNLNDLPGTRSHVIVTDEEEQEAKLKGLLIADLGGLFRPGRILNGVNFEEWLATTYFEHWLLALLGETDLNYDEAVEPLRKYMREVRVVREGSDVEETSELENEFSGDMMEF</sequence>
<gene>
    <name evidence="1" type="ORF">BDV96DRAFT_651919</name>
</gene>
<proteinExistence type="predicted"/>